<dbReference type="Gene3D" id="3.40.50.720">
    <property type="entry name" value="NAD(P)-binding Rossmann-like Domain"/>
    <property type="match status" value="3"/>
</dbReference>
<dbReference type="Proteomes" id="UP001501102">
    <property type="component" value="Unassembled WGS sequence"/>
</dbReference>
<evidence type="ECO:0000313" key="2">
    <source>
        <dbReference type="EMBL" id="GAA2917630.1"/>
    </source>
</evidence>
<evidence type="ECO:0000313" key="3">
    <source>
        <dbReference type="Proteomes" id="UP001501102"/>
    </source>
</evidence>
<organism evidence="2 3">
    <name type="scientific">Streptomyces thioluteus</name>
    <dbReference type="NCBI Taxonomy" id="66431"/>
    <lineage>
        <taxon>Bacteria</taxon>
        <taxon>Bacillati</taxon>
        <taxon>Actinomycetota</taxon>
        <taxon>Actinomycetes</taxon>
        <taxon>Kitasatosporales</taxon>
        <taxon>Streptomycetaceae</taxon>
        <taxon>Streptomyces</taxon>
    </lineage>
</organism>
<proteinExistence type="predicted"/>
<dbReference type="RefSeq" id="WP_344961345.1">
    <property type="nucleotide sequence ID" value="NZ_BAAAXZ010000044.1"/>
</dbReference>
<name>A0ABN3WJC1_STRTU</name>
<comment type="caution">
    <text evidence="2">The sequence shown here is derived from an EMBL/GenBank/DDBJ whole genome shotgun (WGS) entry which is preliminary data.</text>
</comment>
<protein>
    <submittedName>
        <fullName evidence="2">Uncharacterized protein</fullName>
    </submittedName>
</protein>
<feature type="region of interest" description="Disordered" evidence="1">
    <location>
        <begin position="43"/>
        <end position="74"/>
    </location>
</feature>
<dbReference type="EMBL" id="BAAAXZ010000044">
    <property type="protein sequence ID" value="GAA2917630.1"/>
    <property type="molecule type" value="Genomic_DNA"/>
</dbReference>
<evidence type="ECO:0000256" key="1">
    <source>
        <dbReference type="SAM" id="MobiDB-lite"/>
    </source>
</evidence>
<gene>
    <name evidence="2" type="ORF">GCM10020221_12300</name>
</gene>
<sequence>MTPSVWERGILVSSAADVNAGPVADFTMAVVLLAAKKCAQRAAAGRPSPHAGDTDGTVIGIVQPPASEGEWPPDCVPPRPTTGYLLHDPYATADQAARIGTELVDIHTLCTKSAIVTLHAPQLPETRIC</sequence>
<accession>A0ABN3WJC1</accession>
<keyword evidence="3" id="KW-1185">Reference proteome</keyword>
<reference evidence="2 3" key="1">
    <citation type="journal article" date="2019" name="Int. J. Syst. Evol. Microbiol.">
        <title>The Global Catalogue of Microorganisms (GCM) 10K type strain sequencing project: providing services to taxonomists for standard genome sequencing and annotation.</title>
        <authorList>
            <consortium name="The Broad Institute Genomics Platform"/>
            <consortium name="The Broad Institute Genome Sequencing Center for Infectious Disease"/>
            <person name="Wu L."/>
            <person name="Ma J."/>
        </authorList>
    </citation>
    <scope>NUCLEOTIDE SEQUENCE [LARGE SCALE GENOMIC DNA]</scope>
    <source>
        <strain evidence="2 3">JCM 4087</strain>
    </source>
</reference>